<dbReference type="CDD" id="cd07821">
    <property type="entry name" value="PYR_PYL_RCAR_like"/>
    <property type="match status" value="1"/>
</dbReference>
<dbReference type="InterPro" id="IPR019587">
    <property type="entry name" value="Polyketide_cyclase/dehydratase"/>
</dbReference>
<dbReference type="AlphaFoldDB" id="A0A6J7HCI8"/>
<dbReference type="Gene3D" id="3.30.530.20">
    <property type="match status" value="1"/>
</dbReference>
<organism evidence="1">
    <name type="scientific">freshwater metagenome</name>
    <dbReference type="NCBI Taxonomy" id="449393"/>
    <lineage>
        <taxon>unclassified sequences</taxon>
        <taxon>metagenomes</taxon>
        <taxon>ecological metagenomes</taxon>
    </lineage>
</organism>
<reference evidence="1" key="1">
    <citation type="submission" date="2020-05" db="EMBL/GenBank/DDBJ databases">
        <authorList>
            <person name="Chiriac C."/>
            <person name="Salcher M."/>
            <person name="Ghai R."/>
            <person name="Kavagutti S V."/>
        </authorList>
    </citation>
    <scope>NUCLEOTIDE SEQUENCE</scope>
</reference>
<dbReference type="Pfam" id="PF10604">
    <property type="entry name" value="Polyketide_cyc2"/>
    <property type="match status" value="1"/>
</dbReference>
<sequence>MPKLQPVDDSFFTTAPSRFEETFRIARPAEEVWAELSSDRPLHWCRVLSIRWTSDRPFAVGTTRQAKVFGGAISIKEHFFNWDEGRRMSFYATSGNLPLFRRLAEDYVVEPDGDAACRFTWRAGIEPTALGRPGGPLNAFVFKTAFADTRKYFSAT</sequence>
<protein>
    <submittedName>
        <fullName evidence="1">Unannotated protein</fullName>
    </submittedName>
</protein>
<name>A0A6J7HCI8_9ZZZZ</name>
<evidence type="ECO:0000313" key="1">
    <source>
        <dbReference type="EMBL" id="CAB4916606.1"/>
    </source>
</evidence>
<gene>
    <name evidence="1" type="ORF">UFOPK3564_01601</name>
</gene>
<dbReference type="InterPro" id="IPR023393">
    <property type="entry name" value="START-like_dom_sf"/>
</dbReference>
<accession>A0A6J7HCI8</accession>
<dbReference type="SUPFAM" id="SSF55961">
    <property type="entry name" value="Bet v1-like"/>
    <property type="match status" value="1"/>
</dbReference>
<dbReference type="EMBL" id="CAFBMK010000084">
    <property type="protein sequence ID" value="CAB4916606.1"/>
    <property type="molecule type" value="Genomic_DNA"/>
</dbReference>
<proteinExistence type="predicted"/>